<dbReference type="PANTHER" id="PTHR43413:SF1">
    <property type="entry name" value="SIROHEME DECARBOXYLASE NIRL SUBUNIT"/>
    <property type="match status" value="1"/>
</dbReference>
<dbReference type="InterPro" id="IPR053953">
    <property type="entry name" value="NirdL-like_HTH"/>
</dbReference>
<proteinExistence type="inferred from homology"/>
<reference evidence="8" key="1">
    <citation type="submission" date="2019-08" db="EMBL/GenBank/DDBJ databases">
        <authorList>
            <person name="Kucharzyk K."/>
            <person name="Murdoch R.W."/>
            <person name="Higgins S."/>
            <person name="Loffler F."/>
        </authorList>
    </citation>
    <scope>NUCLEOTIDE SEQUENCE</scope>
</reference>
<dbReference type="EMBL" id="VSSQ01108530">
    <property type="protein sequence ID" value="MPN47205.1"/>
    <property type="molecule type" value="Genomic_DNA"/>
</dbReference>
<dbReference type="InterPro" id="IPR050684">
    <property type="entry name" value="HTH-Siroheme_Decarb"/>
</dbReference>
<dbReference type="InterPro" id="IPR036390">
    <property type="entry name" value="WH_DNA-bd_sf"/>
</dbReference>
<dbReference type="InterPro" id="IPR040523">
    <property type="entry name" value="AsnC_trans_reg2"/>
</dbReference>
<name>A0A645I7A2_9ZZZZ</name>
<dbReference type="Pfam" id="PF17805">
    <property type="entry name" value="AsnC_trans_reg2"/>
    <property type="match status" value="1"/>
</dbReference>
<gene>
    <name evidence="8" type="ORF">SDC9_194806</name>
</gene>
<evidence type="ECO:0000259" key="7">
    <source>
        <dbReference type="Pfam" id="PF22451"/>
    </source>
</evidence>
<protein>
    <recommendedName>
        <fullName evidence="4">siroheme decarboxylase</fullName>
        <ecNumber evidence="4">4.1.1.111</ecNumber>
    </recommendedName>
</protein>
<comment type="similarity">
    <text evidence="3">Belongs to the Ahb/Nir family.</text>
</comment>
<accession>A0A645I7A2</accession>
<dbReference type="PANTHER" id="PTHR43413">
    <property type="entry name" value="TRANSCRIPTIONAL REGULATOR, ASNC FAMILY"/>
    <property type="match status" value="1"/>
</dbReference>
<evidence type="ECO:0000256" key="2">
    <source>
        <dbReference type="ARBA" id="ARBA00023444"/>
    </source>
</evidence>
<dbReference type="EC" id="4.1.1.111" evidence="4"/>
<organism evidence="8">
    <name type="scientific">bioreactor metagenome</name>
    <dbReference type="NCBI Taxonomy" id="1076179"/>
    <lineage>
        <taxon>unclassified sequences</taxon>
        <taxon>metagenomes</taxon>
        <taxon>ecological metagenomes</taxon>
    </lineage>
</organism>
<evidence type="ECO:0000313" key="8">
    <source>
        <dbReference type="EMBL" id="MPN47205.1"/>
    </source>
</evidence>
<feature type="domain" description="Siroheme decarboxylase NirL-like HTH" evidence="7">
    <location>
        <begin position="6"/>
        <end position="52"/>
    </location>
</feature>
<dbReference type="AlphaFoldDB" id="A0A645I7A2"/>
<feature type="domain" description="Siroheme decarboxylase AsnC-like ligand binding" evidence="6">
    <location>
        <begin position="63"/>
        <end position="145"/>
    </location>
</feature>
<dbReference type="Pfam" id="PF22451">
    <property type="entry name" value="NirdL-like_HTH"/>
    <property type="match status" value="1"/>
</dbReference>
<dbReference type="Gene3D" id="3.30.70.3460">
    <property type="match status" value="1"/>
</dbReference>
<evidence type="ECO:0000256" key="5">
    <source>
        <dbReference type="ARBA" id="ARBA00048470"/>
    </source>
</evidence>
<evidence type="ECO:0000256" key="4">
    <source>
        <dbReference type="ARBA" id="ARBA00023471"/>
    </source>
</evidence>
<evidence type="ECO:0000256" key="3">
    <source>
        <dbReference type="ARBA" id="ARBA00023457"/>
    </source>
</evidence>
<dbReference type="GO" id="GO:0016829">
    <property type="term" value="F:lyase activity"/>
    <property type="evidence" value="ECO:0007669"/>
    <property type="project" value="UniProtKB-KW"/>
</dbReference>
<keyword evidence="1" id="KW-0456">Lyase</keyword>
<evidence type="ECO:0000256" key="1">
    <source>
        <dbReference type="ARBA" id="ARBA00023239"/>
    </source>
</evidence>
<comment type="pathway">
    <text evidence="2">Porphyrin-containing compound metabolism.</text>
</comment>
<dbReference type="SUPFAM" id="SSF46785">
    <property type="entry name" value="Winged helix' DNA-binding domain"/>
    <property type="match status" value="1"/>
</dbReference>
<comment type="catalytic activity">
    <reaction evidence="5">
        <text>siroheme + 2 H(+) = 12,18-didecarboxysiroheme + 2 CO2</text>
        <dbReference type="Rhea" id="RHEA:19093"/>
        <dbReference type="ChEBI" id="CHEBI:15378"/>
        <dbReference type="ChEBI" id="CHEBI:16526"/>
        <dbReference type="ChEBI" id="CHEBI:60052"/>
        <dbReference type="ChEBI" id="CHEBI:140497"/>
        <dbReference type="EC" id="4.1.1.111"/>
    </reaction>
</comment>
<comment type="caution">
    <text evidence="8">The sequence shown here is derived from an EMBL/GenBank/DDBJ whole genome shotgun (WGS) entry which is preliminary data.</text>
</comment>
<sequence length="145" mass="16774">MLDELDKKIICAMQDEFPLVAEPYREIAEKIGISETELLNRLKCYTQSGKIRKMGAVLRHREVGYSANPLCAWLVPDARIDEIGCLMASKAEITHCYVRTEQADWRYNFYTMLHGHTRKECQDFAAKLSQETGLTNYIMLYSTKE</sequence>
<evidence type="ECO:0000259" key="6">
    <source>
        <dbReference type="Pfam" id="PF17805"/>
    </source>
</evidence>